<evidence type="ECO:0000256" key="6">
    <source>
        <dbReference type="ARBA" id="ARBA00022837"/>
    </source>
</evidence>
<dbReference type="InterPro" id="IPR017850">
    <property type="entry name" value="Alkaline_phosphatase_core_sf"/>
</dbReference>
<feature type="domain" description="Sulfatase N-terminal" evidence="9">
    <location>
        <begin position="29"/>
        <end position="343"/>
    </location>
</feature>
<evidence type="ECO:0000256" key="2">
    <source>
        <dbReference type="ARBA" id="ARBA00008779"/>
    </source>
</evidence>
<dbReference type="PANTHER" id="PTHR42693:SF33">
    <property type="entry name" value="ARYLSULFATASE"/>
    <property type="match status" value="1"/>
</dbReference>
<dbReference type="EMBL" id="AQHV01000010">
    <property type="protein sequence ID" value="KKB56782.1"/>
    <property type="molecule type" value="Genomic_DNA"/>
</dbReference>
<dbReference type="Proteomes" id="UP000033047">
    <property type="component" value="Unassembled WGS sequence"/>
</dbReference>
<evidence type="ECO:0000256" key="7">
    <source>
        <dbReference type="ARBA" id="ARBA00023180"/>
    </source>
</evidence>
<dbReference type="Pfam" id="PF14707">
    <property type="entry name" value="Sulfatase_C"/>
    <property type="match status" value="1"/>
</dbReference>
<keyword evidence="3" id="KW-0479">Metal-binding</keyword>
<reference evidence="10 11" key="1">
    <citation type="submission" date="2013-04" db="EMBL/GenBank/DDBJ databases">
        <title>The Genome Sequence of Parabacteroides goldsteinii DSM 19448.</title>
        <authorList>
            <consortium name="The Broad Institute Genomics Platform"/>
            <person name="Earl A."/>
            <person name="Ward D."/>
            <person name="Feldgarden M."/>
            <person name="Gevers D."/>
            <person name="Martens E."/>
            <person name="Sakamoto M."/>
            <person name="Benno Y."/>
            <person name="Song Y."/>
            <person name="Liu C."/>
            <person name="Lee J."/>
            <person name="Bolanos M."/>
            <person name="Vaisanen M.L."/>
            <person name="Finegold S.M."/>
            <person name="Walker B."/>
            <person name="Young S."/>
            <person name="Zeng Q."/>
            <person name="Gargeya S."/>
            <person name="Fitzgerald M."/>
            <person name="Haas B."/>
            <person name="Abouelleil A."/>
            <person name="Allen A.W."/>
            <person name="Alvarado L."/>
            <person name="Arachchi H.M."/>
            <person name="Berlin A.M."/>
            <person name="Chapman S.B."/>
            <person name="Gainer-Dewar J."/>
            <person name="Goldberg J."/>
            <person name="Griggs A."/>
            <person name="Gujja S."/>
            <person name="Hansen M."/>
            <person name="Howarth C."/>
            <person name="Imamovic A."/>
            <person name="Ireland A."/>
            <person name="Larimer J."/>
            <person name="McCowan C."/>
            <person name="Murphy C."/>
            <person name="Pearson M."/>
            <person name="Poon T.W."/>
            <person name="Priest M."/>
            <person name="Roberts A."/>
            <person name="Saif S."/>
            <person name="Shea T."/>
            <person name="Sisk P."/>
            <person name="Sykes S."/>
            <person name="Wortman J."/>
            <person name="Nusbaum C."/>
            <person name="Birren B."/>
        </authorList>
    </citation>
    <scope>NUCLEOTIDE SEQUENCE [LARGE SCALE GENOMIC DNA]</scope>
    <source>
        <strain evidence="10 11">DSM 19448</strain>
    </source>
</reference>
<evidence type="ECO:0000256" key="8">
    <source>
        <dbReference type="PIRSR" id="PIRSR600917-52"/>
    </source>
</evidence>
<evidence type="ECO:0000259" key="9">
    <source>
        <dbReference type="Pfam" id="PF00884"/>
    </source>
</evidence>
<dbReference type="Pfam" id="PF00884">
    <property type="entry name" value="Sulfatase"/>
    <property type="match status" value="1"/>
</dbReference>
<dbReference type="STRING" id="927665.HMPREF1535_01433"/>
<dbReference type="InterPro" id="IPR024607">
    <property type="entry name" value="Sulfatase_CS"/>
</dbReference>
<dbReference type="GO" id="GO:0046872">
    <property type="term" value="F:metal ion binding"/>
    <property type="evidence" value="ECO:0007669"/>
    <property type="project" value="UniProtKB-KW"/>
</dbReference>
<comment type="caution">
    <text evidence="10">The sequence shown here is derived from an EMBL/GenBank/DDBJ whole genome shotgun (WGS) entry which is preliminary data.</text>
</comment>
<dbReference type="SUPFAM" id="SSF53649">
    <property type="entry name" value="Alkaline phosphatase-like"/>
    <property type="match status" value="1"/>
</dbReference>
<keyword evidence="4" id="KW-0732">Signal</keyword>
<dbReference type="InterPro" id="IPR050738">
    <property type="entry name" value="Sulfatase"/>
</dbReference>
<evidence type="ECO:0000256" key="3">
    <source>
        <dbReference type="ARBA" id="ARBA00022723"/>
    </source>
</evidence>
<evidence type="ECO:0000313" key="11">
    <source>
        <dbReference type="Proteomes" id="UP000033047"/>
    </source>
</evidence>
<dbReference type="RefSeq" id="WP_046145691.1">
    <property type="nucleotide sequence ID" value="NZ_KQ033912.1"/>
</dbReference>
<feature type="modified residue" description="3-oxoalanine (Ser)" evidence="8">
    <location>
        <position position="77"/>
    </location>
</feature>
<evidence type="ECO:0000313" key="10">
    <source>
        <dbReference type="EMBL" id="KKB56782.1"/>
    </source>
</evidence>
<evidence type="ECO:0000256" key="4">
    <source>
        <dbReference type="ARBA" id="ARBA00022729"/>
    </source>
</evidence>
<accession>A0A0F5JH26</accession>
<comment type="PTM">
    <text evidence="8">The conversion to 3-oxoalanine (also known as C-formylglycine, FGly), of a serine or cysteine residue in prokaryotes and of a cysteine residue in eukaryotes, is critical for catalytic activity.</text>
</comment>
<proteinExistence type="inferred from homology"/>
<protein>
    <recommendedName>
        <fullName evidence="9">Sulfatase N-terminal domain-containing protein</fullName>
    </recommendedName>
</protein>
<dbReference type="PANTHER" id="PTHR42693">
    <property type="entry name" value="ARYLSULFATASE FAMILY MEMBER"/>
    <property type="match status" value="1"/>
</dbReference>
<dbReference type="Gene3D" id="3.30.1120.10">
    <property type="match status" value="1"/>
</dbReference>
<keyword evidence="5" id="KW-0378">Hydrolase</keyword>
<organism evidence="10 11">
    <name type="scientific">Parabacteroides goldsteinii DSM 19448 = WAL 12034</name>
    <dbReference type="NCBI Taxonomy" id="927665"/>
    <lineage>
        <taxon>Bacteria</taxon>
        <taxon>Pseudomonadati</taxon>
        <taxon>Bacteroidota</taxon>
        <taxon>Bacteroidia</taxon>
        <taxon>Bacteroidales</taxon>
        <taxon>Tannerellaceae</taxon>
        <taxon>Parabacteroides</taxon>
    </lineage>
</organism>
<dbReference type="Gene3D" id="3.40.720.10">
    <property type="entry name" value="Alkaline Phosphatase, subunit A"/>
    <property type="match status" value="1"/>
</dbReference>
<dbReference type="AlphaFoldDB" id="A0A0F5JH26"/>
<gene>
    <name evidence="10" type="ORF">HMPREF1535_01433</name>
</gene>
<dbReference type="FunFam" id="3.40.720.10:FF:000023">
    <property type="entry name" value="Arylsulfatase A"/>
    <property type="match status" value="1"/>
</dbReference>
<keyword evidence="7" id="KW-0325">Glycoprotein</keyword>
<dbReference type="InterPro" id="IPR000917">
    <property type="entry name" value="Sulfatase_N"/>
</dbReference>
<evidence type="ECO:0000256" key="5">
    <source>
        <dbReference type="ARBA" id="ARBA00022801"/>
    </source>
</evidence>
<dbReference type="PATRIC" id="fig|927665.4.peg.1465"/>
<dbReference type="PROSITE" id="PS00149">
    <property type="entry name" value="SULFATASE_2"/>
    <property type="match status" value="1"/>
</dbReference>
<dbReference type="HOGENOM" id="CLU_006332_10_4_10"/>
<name>A0A0F5JH26_9BACT</name>
<dbReference type="GO" id="GO:0004065">
    <property type="term" value="F:arylsulfatase activity"/>
    <property type="evidence" value="ECO:0007669"/>
    <property type="project" value="TreeGrafter"/>
</dbReference>
<dbReference type="PROSITE" id="PS00523">
    <property type="entry name" value="SULFATASE_1"/>
    <property type="match status" value="1"/>
</dbReference>
<comment type="similarity">
    <text evidence="2">Belongs to the sulfatase family.</text>
</comment>
<comment type="cofactor">
    <cofactor evidence="1">
        <name>Ca(2+)</name>
        <dbReference type="ChEBI" id="CHEBI:29108"/>
    </cofactor>
</comment>
<dbReference type="CDD" id="cd16026">
    <property type="entry name" value="GALNS_like"/>
    <property type="match status" value="1"/>
</dbReference>
<keyword evidence="6" id="KW-0106">Calcium</keyword>
<sequence>MNILKLAFVCAGGLIVNNGTAETKKETKPNIIVINCDDMGYGDLSCFGSPTIQTPNLDQMAIEGQKWTSFYVSASVSSPSRAGFLTGRLGVRTGMYGNKYRVLFPNSPGGLPSEEVTIPELLKQAGYHTACIGKWHLGCLPEYMPLRHGFEYFYGYPYSNDMSRREKAKMGHKNYPYEYMLYEQEKVIEKEPQQEGLTQQVTNAAVRYIKSNTDAPFFLYIAHPMPHIPVYASDEFQGRSARGKYGDTIEELDWSTGQILQTLKQVGLDKNTLVIFTSDNGPWLSYKQEGGSSGPLKDGKASMFEGGFRVPCIMWGAMVKPGTITDMGSSLDLLPTFCEMAGVTLPTDRTYDGLSLLNVLTDKSSCKRDVFYFYRGNDLYAVRKGKYKAHFSYKSAYGPDEKIVYKHPVLYDLGTDPEEVFNIADQHPDIVAELTALAQEHKSSFTVAESIFDKEMTDLRKH</sequence>
<evidence type="ECO:0000256" key="1">
    <source>
        <dbReference type="ARBA" id="ARBA00001913"/>
    </source>
</evidence>